<proteinExistence type="predicted"/>
<evidence type="ECO:0000313" key="2">
    <source>
        <dbReference type="EMBL" id="CAK0897858.1"/>
    </source>
</evidence>
<protein>
    <submittedName>
        <fullName evidence="2">Uncharacterized protein</fullName>
    </submittedName>
</protein>
<gene>
    <name evidence="2" type="ORF">PCOR1329_LOCUS75912</name>
</gene>
<comment type="caution">
    <text evidence="2">The sequence shown here is derived from an EMBL/GenBank/DDBJ whole genome shotgun (WGS) entry which is preliminary data.</text>
</comment>
<keyword evidence="3" id="KW-1185">Reference proteome</keyword>
<evidence type="ECO:0000256" key="1">
    <source>
        <dbReference type="SAM" id="MobiDB-lite"/>
    </source>
</evidence>
<organism evidence="2 3">
    <name type="scientific">Prorocentrum cordatum</name>
    <dbReference type="NCBI Taxonomy" id="2364126"/>
    <lineage>
        <taxon>Eukaryota</taxon>
        <taxon>Sar</taxon>
        <taxon>Alveolata</taxon>
        <taxon>Dinophyceae</taxon>
        <taxon>Prorocentrales</taxon>
        <taxon>Prorocentraceae</taxon>
        <taxon>Prorocentrum</taxon>
    </lineage>
</organism>
<accession>A0ABN9XI29</accession>
<feature type="region of interest" description="Disordered" evidence="1">
    <location>
        <begin position="1"/>
        <end position="22"/>
    </location>
</feature>
<name>A0ABN9XI29_9DINO</name>
<dbReference type="Proteomes" id="UP001189429">
    <property type="component" value="Unassembled WGS sequence"/>
</dbReference>
<dbReference type="EMBL" id="CAUYUJ010020392">
    <property type="protein sequence ID" value="CAK0897858.1"/>
    <property type="molecule type" value="Genomic_DNA"/>
</dbReference>
<evidence type="ECO:0000313" key="3">
    <source>
        <dbReference type="Proteomes" id="UP001189429"/>
    </source>
</evidence>
<sequence>MLSQALRPPRPEASADSAPRKETSVAALLRRPMFRQAAEALLARRKLVFDMAHGVLMHETAAPLTERRGHVQRLVQGQKAAKLVDAEKIAEEPEVLLEPSSTAKGWEAANEVGTFLLMLELSTRDLDAMAEAIALAPEVSLDEIHAAGAWPA</sequence>
<reference evidence="2" key="1">
    <citation type="submission" date="2023-10" db="EMBL/GenBank/DDBJ databases">
        <authorList>
            <person name="Chen Y."/>
            <person name="Shah S."/>
            <person name="Dougan E. K."/>
            <person name="Thang M."/>
            <person name="Chan C."/>
        </authorList>
    </citation>
    <scope>NUCLEOTIDE SEQUENCE [LARGE SCALE GENOMIC DNA]</scope>
</reference>